<keyword evidence="1" id="KW-1133">Transmembrane helix</keyword>
<reference evidence="2" key="1">
    <citation type="submission" date="2017-07" db="EMBL/GenBank/DDBJ databases">
        <title>Taro Niue Genome Assembly and Annotation.</title>
        <authorList>
            <person name="Atibalentja N."/>
            <person name="Keating K."/>
            <person name="Fields C.J."/>
        </authorList>
    </citation>
    <scope>NUCLEOTIDE SEQUENCE</scope>
    <source>
        <strain evidence="2">Niue_2</strain>
        <tissue evidence="2">Leaf</tissue>
    </source>
</reference>
<dbReference type="AlphaFoldDB" id="A0A843U2D9"/>
<feature type="transmembrane region" description="Helical" evidence="1">
    <location>
        <begin position="6"/>
        <end position="33"/>
    </location>
</feature>
<organism evidence="2 3">
    <name type="scientific">Colocasia esculenta</name>
    <name type="common">Wild taro</name>
    <name type="synonym">Arum esculentum</name>
    <dbReference type="NCBI Taxonomy" id="4460"/>
    <lineage>
        <taxon>Eukaryota</taxon>
        <taxon>Viridiplantae</taxon>
        <taxon>Streptophyta</taxon>
        <taxon>Embryophyta</taxon>
        <taxon>Tracheophyta</taxon>
        <taxon>Spermatophyta</taxon>
        <taxon>Magnoliopsida</taxon>
        <taxon>Liliopsida</taxon>
        <taxon>Araceae</taxon>
        <taxon>Aroideae</taxon>
        <taxon>Colocasieae</taxon>
        <taxon>Colocasia</taxon>
    </lineage>
</organism>
<accession>A0A843U2D9</accession>
<evidence type="ECO:0000313" key="3">
    <source>
        <dbReference type="Proteomes" id="UP000652761"/>
    </source>
</evidence>
<sequence length="122" mass="14389">MNVTSFWFILLISFYLVHVFISYALDFFVYWGLRGVPACLADRKRVRTMRKKNFGVRRTDGYGVRETDRMLVKMLLTKKNTINQANSIARRPKVASQPTIDLFRKTCWDLHKKSKVRQKLGD</sequence>
<keyword evidence="1" id="KW-0812">Transmembrane</keyword>
<protein>
    <submittedName>
        <fullName evidence="2">Uncharacterized protein</fullName>
    </submittedName>
</protein>
<comment type="caution">
    <text evidence="2">The sequence shown here is derived from an EMBL/GenBank/DDBJ whole genome shotgun (WGS) entry which is preliminary data.</text>
</comment>
<evidence type="ECO:0000313" key="2">
    <source>
        <dbReference type="EMBL" id="MQL75733.1"/>
    </source>
</evidence>
<proteinExistence type="predicted"/>
<name>A0A843U2D9_COLES</name>
<gene>
    <name evidence="2" type="ORF">Taro_008128</name>
</gene>
<keyword evidence="1" id="KW-0472">Membrane</keyword>
<evidence type="ECO:0000256" key="1">
    <source>
        <dbReference type="SAM" id="Phobius"/>
    </source>
</evidence>
<dbReference type="Proteomes" id="UP000652761">
    <property type="component" value="Unassembled WGS sequence"/>
</dbReference>
<keyword evidence="3" id="KW-1185">Reference proteome</keyword>
<dbReference type="EMBL" id="NMUH01000263">
    <property type="protein sequence ID" value="MQL75733.1"/>
    <property type="molecule type" value="Genomic_DNA"/>
</dbReference>